<sequence>MITELALGLGLGATVIALTSTATTQAKVQAKIEAEIAMGAALERIVLASPALHDVATAKTTSTNTQILLSAADISQFVALSLGDAAIVVRAAANGADKVSPLDLAKFAARFSSITPTPFASATSISAAVNTAAIISTIRKPISVDELFGSNVSPSFREVFKSSYNFGLGAIAGAIGASAVYPIDLVKTRMQNQRGKVVGELAYKNSWDCFKQVIRNEGFIGLYSGLLPQLVGVAPEKAIKLTMNDLVRRSLVEKDGSIKLYAEIIAGCTAGGSQVIFTNPLEIVKIRLQVQGEAAKKTGAPRKSAMQIVRSLGLLGLYKGAAACLLRDIPFSGIYFPVYAHLKKDIFHEGKNGKKLSIGELLISGAIAGIPAAYLVTPADVIKTRLQVAARSGETTYNGLVDAGRKIMAEEGPRAFFKGGIARVLRSSPQFGVTLASFEIDENDF</sequence>
<dbReference type="GO" id="GO:0005313">
    <property type="term" value="F:L-glutamate transmembrane transporter activity"/>
    <property type="evidence" value="ECO:0007669"/>
    <property type="project" value="TreeGrafter"/>
</dbReference>
<evidence type="ECO:0000256" key="4">
    <source>
        <dbReference type="ARBA" id="ARBA00022692"/>
    </source>
</evidence>
<feature type="repeat" description="Solcar" evidence="14">
    <location>
        <begin position="160"/>
        <end position="250"/>
    </location>
</feature>
<dbReference type="Pfam" id="PF00153">
    <property type="entry name" value="Mito_carr"/>
    <property type="match status" value="3"/>
</dbReference>
<comment type="subcellular location">
    <subcellularLocation>
        <location evidence="1">Mitochondrion inner membrane</location>
        <topology evidence="1">Multi-pass membrane protein</topology>
    </subcellularLocation>
</comment>
<dbReference type="InterPro" id="IPR023395">
    <property type="entry name" value="MCP_dom_sf"/>
</dbReference>
<evidence type="ECO:0000256" key="1">
    <source>
        <dbReference type="ARBA" id="ARBA00004448"/>
    </source>
</evidence>
<comment type="function">
    <text evidence="11">Calcium-dependent mitochondrial aspartate and glutamate carrier. Transport of glutamate in mitochondria is required for mitochondrial transamination reactions and ornithine synthesis. Plays also a role in malate-aspartate NADH shuttle, which is critical for growth on acetate and fatty acids.</text>
</comment>
<evidence type="ECO:0000256" key="14">
    <source>
        <dbReference type="PROSITE-ProRule" id="PRU00282"/>
    </source>
</evidence>
<evidence type="ECO:0000313" key="18">
    <source>
        <dbReference type="Proteomes" id="UP001211907"/>
    </source>
</evidence>
<dbReference type="GO" id="GO:0005743">
    <property type="term" value="C:mitochondrial inner membrane"/>
    <property type="evidence" value="ECO:0007669"/>
    <property type="project" value="UniProtKB-SubCell"/>
</dbReference>
<comment type="similarity">
    <text evidence="2 15">Belongs to the mitochondrial carrier (TC 2.A.29) family.</text>
</comment>
<evidence type="ECO:0000256" key="11">
    <source>
        <dbReference type="ARBA" id="ARBA00059916"/>
    </source>
</evidence>
<keyword evidence="8" id="KW-1133">Transmembrane helix</keyword>
<dbReference type="InterPro" id="IPR018108">
    <property type="entry name" value="MCP_transmembrane"/>
</dbReference>
<feature type="signal peptide" evidence="16">
    <location>
        <begin position="1"/>
        <end position="17"/>
    </location>
</feature>
<evidence type="ECO:0000256" key="16">
    <source>
        <dbReference type="SAM" id="SignalP"/>
    </source>
</evidence>
<dbReference type="SUPFAM" id="SSF103506">
    <property type="entry name" value="Mitochondrial carrier"/>
    <property type="match status" value="1"/>
</dbReference>
<evidence type="ECO:0000256" key="10">
    <source>
        <dbReference type="ARBA" id="ARBA00023136"/>
    </source>
</evidence>
<feature type="repeat" description="Solcar" evidence="14">
    <location>
        <begin position="356"/>
        <end position="444"/>
    </location>
</feature>
<dbReference type="InterPro" id="IPR051028">
    <property type="entry name" value="Mito_Solute_Carrier"/>
</dbReference>
<keyword evidence="10 14" id="KW-0472">Membrane</keyword>
<evidence type="ECO:0000256" key="12">
    <source>
        <dbReference type="ARBA" id="ARBA00073787"/>
    </source>
</evidence>
<dbReference type="InterPro" id="IPR002067">
    <property type="entry name" value="MCP"/>
</dbReference>
<evidence type="ECO:0000256" key="2">
    <source>
        <dbReference type="ARBA" id="ARBA00006375"/>
    </source>
</evidence>
<keyword evidence="3 15" id="KW-0813">Transport</keyword>
<reference evidence="17" key="1">
    <citation type="submission" date="2020-05" db="EMBL/GenBank/DDBJ databases">
        <title>Phylogenomic resolution of chytrid fungi.</title>
        <authorList>
            <person name="Stajich J.E."/>
            <person name="Amses K."/>
            <person name="Simmons R."/>
            <person name="Seto K."/>
            <person name="Myers J."/>
            <person name="Bonds A."/>
            <person name="Quandt C.A."/>
            <person name="Barry K."/>
            <person name="Liu P."/>
            <person name="Grigoriev I."/>
            <person name="Longcore J.E."/>
            <person name="James T.Y."/>
        </authorList>
    </citation>
    <scope>NUCLEOTIDE SEQUENCE</scope>
    <source>
        <strain evidence="17">JEL0513</strain>
    </source>
</reference>
<keyword evidence="9" id="KW-0496">Mitochondrion</keyword>
<keyword evidence="4 14" id="KW-0812">Transmembrane</keyword>
<organism evidence="17 18">
    <name type="scientific">Physocladia obscura</name>
    <dbReference type="NCBI Taxonomy" id="109957"/>
    <lineage>
        <taxon>Eukaryota</taxon>
        <taxon>Fungi</taxon>
        <taxon>Fungi incertae sedis</taxon>
        <taxon>Chytridiomycota</taxon>
        <taxon>Chytridiomycota incertae sedis</taxon>
        <taxon>Chytridiomycetes</taxon>
        <taxon>Chytridiales</taxon>
        <taxon>Chytriomycetaceae</taxon>
        <taxon>Physocladia</taxon>
    </lineage>
</organism>
<keyword evidence="16" id="KW-0732">Signal</keyword>
<evidence type="ECO:0000256" key="5">
    <source>
        <dbReference type="ARBA" id="ARBA00022737"/>
    </source>
</evidence>
<evidence type="ECO:0000256" key="6">
    <source>
        <dbReference type="ARBA" id="ARBA00022792"/>
    </source>
</evidence>
<keyword evidence="6" id="KW-0999">Mitochondrion inner membrane</keyword>
<evidence type="ECO:0000256" key="8">
    <source>
        <dbReference type="ARBA" id="ARBA00022989"/>
    </source>
</evidence>
<proteinExistence type="inferred from homology"/>
<dbReference type="EMBL" id="JADGJH010000974">
    <property type="protein sequence ID" value="KAJ3120340.1"/>
    <property type="molecule type" value="Genomic_DNA"/>
</dbReference>
<accession>A0AAD5XFZ0</accession>
<evidence type="ECO:0000256" key="7">
    <source>
        <dbReference type="ARBA" id="ARBA00022837"/>
    </source>
</evidence>
<evidence type="ECO:0000256" key="3">
    <source>
        <dbReference type="ARBA" id="ARBA00022448"/>
    </source>
</evidence>
<evidence type="ECO:0000256" key="9">
    <source>
        <dbReference type="ARBA" id="ARBA00023128"/>
    </source>
</evidence>
<keyword evidence="5" id="KW-0677">Repeat</keyword>
<evidence type="ECO:0000313" key="17">
    <source>
        <dbReference type="EMBL" id="KAJ3120340.1"/>
    </source>
</evidence>
<keyword evidence="18" id="KW-1185">Reference proteome</keyword>
<dbReference type="PRINTS" id="PR00926">
    <property type="entry name" value="MITOCARRIER"/>
</dbReference>
<feature type="chain" id="PRO_5042030067" description="Mitochondrial aspartate-glutamate transporter AGC1" evidence="16">
    <location>
        <begin position="18"/>
        <end position="445"/>
    </location>
</feature>
<dbReference type="Proteomes" id="UP001211907">
    <property type="component" value="Unassembled WGS sequence"/>
</dbReference>
<evidence type="ECO:0000256" key="13">
    <source>
        <dbReference type="ARBA" id="ARBA00082232"/>
    </source>
</evidence>
<name>A0AAD5XFZ0_9FUNG</name>
<gene>
    <name evidence="17" type="primary">AGC1_2</name>
    <name evidence="17" type="ORF">HK100_012840</name>
</gene>
<comment type="caution">
    <text evidence="17">The sequence shown here is derived from an EMBL/GenBank/DDBJ whole genome shotgun (WGS) entry which is preliminary data.</text>
</comment>
<dbReference type="PROSITE" id="PS50920">
    <property type="entry name" value="SOLCAR"/>
    <property type="match status" value="3"/>
</dbReference>
<evidence type="ECO:0000256" key="15">
    <source>
        <dbReference type="RuleBase" id="RU000488"/>
    </source>
</evidence>
<protein>
    <recommendedName>
        <fullName evidence="12">Mitochondrial aspartate-glutamate transporter AGC1</fullName>
    </recommendedName>
    <alternativeName>
        <fullName evidence="13">Aspartate-glutamate carrier 1</fullName>
    </alternativeName>
</protein>
<dbReference type="Gene3D" id="1.50.40.10">
    <property type="entry name" value="Mitochondrial carrier domain"/>
    <property type="match status" value="1"/>
</dbReference>
<keyword evidence="7" id="KW-0106">Calcium</keyword>
<dbReference type="PANTHER" id="PTHR45678">
    <property type="entry name" value="MITOCHONDRIAL 2-OXODICARBOXYLATE CARRIER 1-RELATED"/>
    <property type="match status" value="1"/>
</dbReference>
<dbReference type="GO" id="GO:0043490">
    <property type="term" value="P:malate-aspartate shuttle"/>
    <property type="evidence" value="ECO:0007669"/>
    <property type="project" value="TreeGrafter"/>
</dbReference>
<dbReference type="PANTHER" id="PTHR45678:SF9">
    <property type="entry name" value="CALCIUM-BINDING MITOCHONDRIAL CARRIER PROTEIN ARALAR1"/>
    <property type="match status" value="1"/>
</dbReference>
<dbReference type="FunFam" id="1.50.40.10:FF:000004">
    <property type="entry name" value="Calcium-binding mitochondrial carrier protein Aralar1"/>
    <property type="match status" value="1"/>
</dbReference>
<feature type="repeat" description="Solcar" evidence="14">
    <location>
        <begin position="258"/>
        <end position="345"/>
    </location>
</feature>
<dbReference type="GO" id="GO:0015183">
    <property type="term" value="F:L-aspartate transmembrane transporter activity"/>
    <property type="evidence" value="ECO:0007669"/>
    <property type="project" value="TreeGrafter"/>
</dbReference>
<dbReference type="AlphaFoldDB" id="A0AAD5XFZ0"/>